<feature type="transmembrane region" description="Helical" evidence="1">
    <location>
        <begin position="9"/>
        <end position="31"/>
    </location>
</feature>
<sequence>MNRGLTHNLLIILLFLAGLSVLAVAILYPAFNPSLSLNIRLIVASLLIVDAAFYFLAAFGVYKKIKWLYYFAIFLLAANALAAIFDEIGLYDIAASATNIVLLILLVIDKKAQPRDS</sequence>
<evidence type="ECO:0000256" key="1">
    <source>
        <dbReference type="SAM" id="Phobius"/>
    </source>
</evidence>
<evidence type="ECO:0000313" key="3">
    <source>
        <dbReference type="Proteomes" id="UP000177103"/>
    </source>
</evidence>
<reference evidence="2 3" key="1">
    <citation type="journal article" date="2016" name="Nat. Commun.">
        <title>Thousands of microbial genomes shed light on interconnected biogeochemical processes in an aquifer system.</title>
        <authorList>
            <person name="Anantharaman K."/>
            <person name="Brown C.T."/>
            <person name="Hug L.A."/>
            <person name="Sharon I."/>
            <person name="Castelle C.J."/>
            <person name="Probst A.J."/>
            <person name="Thomas B.C."/>
            <person name="Singh A."/>
            <person name="Wilkins M.J."/>
            <person name="Karaoz U."/>
            <person name="Brodie E.L."/>
            <person name="Williams K.H."/>
            <person name="Hubbard S.S."/>
            <person name="Banfield J.F."/>
        </authorList>
    </citation>
    <scope>NUCLEOTIDE SEQUENCE [LARGE SCALE GENOMIC DNA]</scope>
</reference>
<comment type="caution">
    <text evidence="2">The sequence shown here is derived from an EMBL/GenBank/DDBJ whole genome shotgun (WGS) entry which is preliminary data.</text>
</comment>
<name>A0A1G1W7J9_9BACT</name>
<proteinExistence type="predicted"/>
<feature type="transmembrane region" description="Helical" evidence="1">
    <location>
        <begin position="67"/>
        <end position="85"/>
    </location>
</feature>
<dbReference type="Proteomes" id="UP000177103">
    <property type="component" value="Unassembled WGS sequence"/>
</dbReference>
<keyword evidence="1" id="KW-1133">Transmembrane helix</keyword>
<keyword evidence="1" id="KW-0472">Membrane</keyword>
<organism evidence="2 3">
    <name type="scientific">Candidatus Woykebacteria bacterium RBG_13_40_7b</name>
    <dbReference type="NCBI Taxonomy" id="1802594"/>
    <lineage>
        <taxon>Bacteria</taxon>
        <taxon>Candidatus Woykeibacteriota</taxon>
    </lineage>
</organism>
<dbReference type="AlphaFoldDB" id="A0A1G1W7J9"/>
<protein>
    <submittedName>
        <fullName evidence="2">Uncharacterized protein</fullName>
    </submittedName>
</protein>
<accession>A0A1G1W7J9</accession>
<dbReference type="EMBL" id="MHCQ01000042">
    <property type="protein sequence ID" value="OGY23550.1"/>
    <property type="molecule type" value="Genomic_DNA"/>
</dbReference>
<gene>
    <name evidence="2" type="ORF">A2Y57_01685</name>
</gene>
<keyword evidence="1" id="KW-0812">Transmembrane</keyword>
<feature type="transmembrane region" description="Helical" evidence="1">
    <location>
        <begin position="37"/>
        <end position="60"/>
    </location>
</feature>
<evidence type="ECO:0000313" key="2">
    <source>
        <dbReference type="EMBL" id="OGY23550.1"/>
    </source>
</evidence>
<feature type="transmembrane region" description="Helical" evidence="1">
    <location>
        <begin position="91"/>
        <end position="108"/>
    </location>
</feature>